<keyword evidence="2" id="KW-1185">Reference proteome</keyword>
<dbReference type="AlphaFoldDB" id="A0AAF0XX35"/>
<evidence type="ECO:0000313" key="1">
    <source>
        <dbReference type="EMBL" id="WOH15002.1"/>
    </source>
</evidence>
<dbReference type="Proteomes" id="UP000077755">
    <property type="component" value="Chromosome 9"/>
</dbReference>
<sequence length="88" mass="9985">MVNWLALPDELDSQIAHNIAALEDFVAFTATCKSWQTVLPKNEFNPRVPTLFFADSNHHFKYLNHKNQRLSQALSNESCAGDLHVIGF</sequence>
<accession>A0AAF0XX35</accession>
<gene>
    <name evidence="1" type="ORF">DCAR_0934532</name>
</gene>
<reference evidence="1" key="2">
    <citation type="submission" date="2022-03" db="EMBL/GenBank/DDBJ databases">
        <title>Draft title - Genomic analysis of global carrot germplasm unveils the trajectory of domestication and the origin of high carotenoid orange carrot.</title>
        <authorList>
            <person name="Iorizzo M."/>
            <person name="Ellison S."/>
            <person name="Senalik D."/>
            <person name="Macko-Podgorni A."/>
            <person name="Grzebelus D."/>
            <person name="Bostan H."/>
            <person name="Rolling W."/>
            <person name="Curaba J."/>
            <person name="Simon P."/>
        </authorList>
    </citation>
    <scope>NUCLEOTIDE SEQUENCE</scope>
    <source>
        <tissue evidence="1">Leaf</tissue>
    </source>
</reference>
<dbReference type="EMBL" id="CP093351">
    <property type="protein sequence ID" value="WOH15002.1"/>
    <property type="molecule type" value="Genomic_DNA"/>
</dbReference>
<evidence type="ECO:0008006" key="3">
    <source>
        <dbReference type="Google" id="ProtNLM"/>
    </source>
</evidence>
<organism evidence="1 2">
    <name type="scientific">Daucus carota subsp. sativus</name>
    <name type="common">Carrot</name>
    <dbReference type="NCBI Taxonomy" id="79200"/>
    <lineage>
        <taxon>Eukaryota</taxon>
        <taxon>Viridiplantae</taxon>
        <taxon>Streptophyta</taxon>
        <taxon>Embryophyta</taxon>
        <taxon>Tracheophyta</taxon>
        <taxon>Spermatophyta</taxon>
        <taxon>Magnoliopsida</taxon>
        <taxon>eudicotyledons</taxon>
        <taxon>Gunneridae</taxon>
        <taxon>Pentapetalae</taxon>
        <taxon>asterids</taxon>
        <taxon>campanulids</taxon>
        <taxon>Apiales</taxon>
        <taxon>Apiaceae</taxon>
        <taxon>Apioideae</taxon>
        <taxon>Scandiceae</taxon>
        <taxon>Daucinae</taxon>
        <taxon>Daucus</taxon>
        <taxon>Daucus sect. Daucus</taxon>
    </lineage>
</organism>
<name>A0AAF0XX35_DAUCS</name>
<reference evidence="1" key="1">
    <citation type="journal article" date="2016" name="Nat. Genet.">
        <title>A high-quality carrot genome assembly provides new insights into carotenoid accumulation and asterid genome evolution.</title>
        <authorList>
            <person name="Iorizzo M."/>
            <person name="Ellison S."/>
            <person name="Senalik D."/>
            <person name="Zeng P."/>
            <person name="Satapoomin P."/>
            <person name="Huang J."/>
            <person name="Bowman M."/>
            <person name="Iovene M."/>
            <person name="Sanseverino W."/>
            <person name="Cavagnaro P."/>
            <person name="Yildiz M."/>
            <person name="Macko-Podgorni A."/>
            <person name="Moranska E."/>
            <person name="Grzebelus E."/>
            <person name="Grzebelus D."/>
            <person name="Ashrafi H."/>
            <person name="Zheng Z."/>
            <person name="Cheng S."/>
            <person name="Spooner D."/>
            <person name="Van Deynze A."/>
            <person name="Simon P."/>
        </authorList>
    </citation>
    <scope>NUCLEOTIDE SEQUENCE</scope>
    <source>
        <tissue evidence="1">Leaf</tissue>
    </source>
</reference>
<proteinExistence type="predicted"/>
<evidence type="ECO:0000313" key="2">
    <source>
        <dbReference type="Proteomes" id="UP000077755"/>
    </source>
</evidence>
<protein>
    <recommendedName>
        <fullName evidence="3">F-box domain-containing protein</fullName>
    </recommendedName>
</protein>